<protein>
    <submittedName>
        <fullName evidence="1">Uncharacterized protein</fullName>
    </submittedName>
</protein>
<sequence length="181" mass="19935">MAPVAALVAYAVYRDSYWLAAFGIPIAISALRTQHPYPIAAEVLAAEIRAHLRSGRVLLITVAQHGTLRIFRAQRGPRMSTKGYRLLDQCPHCFVEGRVAEMFNDTVAGGVIEHYRAKLAANRPVELQLTRSMAPPAGALVVDAPGEPWVLNYFYPSNRTWRVAFPVACDAHNPAAPFDPE</sequence>
<accession>A0A4V2YU70</accession>
<reference evidence="1 2" key="1">
    <citation type="submission" date="2019-03" db="EMBL/GenBank/DDBJ databases">
        <title>Draft genome sequences of novel Actinobacteria.</title>
        <authorList>
            <person name="Sahin N."/>
            <person name="Ay H."/>
            <person name="Saygin H."/>
        </authorList>
    </citation>
    <scope>NUCLEOTIDE SEQUENCE [LARGE SCALE GENOMIC DNA]</scope>
    <source>
        <strain evidence="1 2">H3C3</strain>
    </source>
</reference>
<gene>
    <name evidence="1" type="ORF">E1298_30585</name>
</gene>
<proteinExistence type="predicted"/>
<organism evidence="1 2">
    <name type="scientific">Actinomadura rubrisoli</name>
    <dbReference type="NCBI Taxonomy" id="2530368"/>
    <lineage>
        <taxon>Bacteria</taxon>
        <taxon>Bacillati</taxon>
        <taxon>Actinomycetota</taxon>
        <taxon>Actinomycetes</taxon>
        <taxon>Streptosporangiales</taxon>
        <taxon>Thermomonosporaceae</taxon>
        <taxon>Actinomadura</taxon>
    </lineage>
</organism>
<dbReference type="Proteomes" id="UP000294513">
    <property type="component" value="Unassembled WGS sequence"/>
</dbReference>
<name>A0A4V2YU70_9ACTN</name>
<evidence type="ECO:0000313" key="1">
    <source>
        <dbReference type="EMBL" id="TDD76577.1"/>
    </source>
</evidence>
<keyword evidence="2" id="KW-1185">Reference proteome</keyword>
<evidence type="ECO:0000313" key="2">
    <source>
        <dbReference type="Proteomes" id="UP000294513"/>
    </source>
</evidence>
<dbReference type="EMBL" id="SMKU01000210">
    <property type="protein sequence ID" value="TDD76577.1"/>
    <property type="molecule type" value="Genomic_DNA"/>
</dbReference>
<dbReference type="AlphaFoldDB" id="A0A4V2YU70"/>
<dbReference type="RefSeq" id="WP_131899394.1">
    <property type="nucleotide sequence ID" value="NZ_SMKU01000210.1"/>
</dbReference>
<comment type="caution">
    <text evidence="1">The sequence shown here is derived from an EMBL/GenBank/DDBJ whole genome shotgun (WGS) entry which is preliminary data.</text>
</comment>